<evidence type="ECO:0000313" key="7">
    <source>
        <dbReference type="EMBL" id="AHB47315.1"/>
    </source>
</evidence>
<feature type="transmembrane region" description="Helical" evidence="6">
    <location>
        <begin position="161"/>
        <end position="178"/>
    </location>
</feature>
<dbReference type="KEGG" id="hni:W911_01130"/>
<feature type="transmembrane region" description="Helical" evidence="6">
    <location>
        <begin position="184"/>
        <end position="202"/>
    </location>
</feature>
<keyword evidence="8" id="KW-1185">Reference proteome</keyword>
<dbReference type="Proteomes" id="UP000018542">
    <property type="component" value="Chromosome"/>
</dbReference>
<feature type="transmembrane region" description="Helical" evidence="6">
    <location>
        <begin position="33"/>
        <end position="55"/>
    </location>
</feature>
<evidence type="ECO:0000313" key="8">
    <source>
        <dbReference type="Proteomes" id="UP000018542"/>
    </source>
</evidence>
<evidence type="ECO:0000256" key="1">
    <source>
        <dbReference type="ARBA" id="ARBA00004141"/>
    </source>
</evidence>
<accession>V5SBC7</accession>
<dbReference type="HOGENOM" id="CLU_058671_1_1_5"/>
<dbReference type="EMBL" id="CP006912">
    <property type="protein sequence ID" value="AHB47315.1"/>
    <property type="molecule type" value="Genomic_DNA"/>
</dbReference>
<dbReference type="InterPro" id="IPR006214">
    <property type="entry name" value="Bax_inhibitor_1-related"/>
</dbReference>
<proteinExistence type="inferred from homology"/>
<evidence type="ECO:0000256" key="4">
    <source>
        <dbReference type="ARBA" id="ARBA00022989"/>
    </source>
</evidence>
<dbReference type="Pfam" id="PF01027">
    <property type="entry name" value="Bax1-I"/>
    <property type="match status" value="1"/>
</dbReference>
<feature type="transmembrane region" description="Helical" evidence="6">
    <location>
        <begin position="75"/>
        <end position="95"/>
    </location>
</feature>
<dbReference type="STRING" id="1029756.W911_01130"/>
<comment type="subcellular location">
    <subcellularLocation>
        <location evidence="1">Membrane</location>
        <topology evidence="1">Multi-pass membrane protein</topology>
    </subcellularLocation>
</comment>
<protein>
    <submittedName>
        <fullName evidence="7">Membrane protein</fullName>
    </submittedName>
</protein>
<keyword evidence="3 6" id="KW-0812">Transmembrane</keyword>
<evidence type="ECO:0000256" key="3">
    <source>
        <dbReference type="ARBA" id="ARBA00022692"/>
    </source>
</evidence>
<name>V5SBC7_9HYPH</name>
<evidence type="ECO:0000256" key="5">
    <source>
        <dbReference type="ARBA" id="ARBA00023136"/>
    </source>
</evidence>
<gene>
    <name evidence="7" type="ORF">W911_01130</name>
</gene>
<dbReference type="GO" id="GO:0005886">
    <property type="term" value="C:plasma membrane"/>
    <property type="evidence" value="ECO:0007669"/>
    <property type="project" value="TreeGrafter"/>
</dbReference>
<dbReference type="CDD" id="cd10432">
    <property type="entry name" value="BI-1-like_bacterial"/>
    <property type="match status" value="1"/>
</dbReference>
<dbReference type="AlphaFoldDB" id="V5SBC7"/>
<keyword evidence="5 6" id="KW-0472">Membrane</keyword>
<feature type="transmembrane region" description="Helical" evidence="6">
    <location>
        <begin position="131"/>
        <end position="149"/>
    </location>
</feature>
<keyword evidence="4 6" id="KW-1133">Transmembrane helix</keyword>
<reference evidence="7 8" key="1">
    <citation type="journal article" date="2014" name="Genome Announc.">
        <title>Complete Genome Sequence of Hyphomicrobium nitrativorans Strain NL23, a Denitrifying Bacterium Isolated from Biofilm of a Methanol-Fed Denitrification System Treating Seawater at the Montreal Biodome.</title>
        <authorList>
            <person name="Martineau C."/>
            <person name="Villeneuve C."/>
            <person name="Mauffrey F."/>
            <person name="Villemur R."/>
        </authorList>
    </citation>
    <scope>NUCLEOTIDE SEQUENCE [LARGE SCALE GENOMIC DNA]</scope>
    <source>
        <strain evidence="7">NL23</strain>
    </source>
</reference>
<evidence type="ECO:0000256" key="6">
    <source>
        <dbReference type="RuleBase" id="RU004379"/>
    </source>
</evidence>
<evidence type="ECO:0000256" key="2">
    <source>
        <dbReference type="ARBA" id="ARBA00010350"/>
    </source>
</evidence>
<dbReference type="RefSeq" id="WP_023785668.1">
    <property type="nucleotide sequence ID" value="NC_022997.1"/>
</dbReference>
<dbReference type="PANTHER" id="PTHR23291:SF50">
    <property type="entry name" value="PROTEIN LIFEGUARD 4"/>
    <property type="match status" value="1"/>
</dbReference>
<dbReference type="PATRIC" id="fig|1029756.8.peg.240"/>
<dbReference type="PANTHER" id="PTHR23291">
    <property type="entry name" value="BAX INHIBITOR-RELATED"/>
    <property type="match status" value="1"/>
</dbReference>
<organism evidence="7 8">
    <name type="scientific">Hyphomicrobium nitrativorans NL23</name>
    <dbReference type="NCBI Taxonomy" id="1029756"/>
    <lineage>
        <taxon>Bacteria</taxon>
        <taxon>Pseudomonadati</taxon>
        <taxon>Pseudomonadota</taxon>
        <taxon>Alphaproteobacteria</taxon>
        <taxon>Hyphomicrobiales</taxon>
        <taxon>Hyphomicrobiaceae</taxon>
        <taxon>Hyphomicrobium</taxon>
    </lineage>
</organism>
<feature type="transmembrane region" description="Helical" evidence="6">
    <location>
        <begin position="107"/>
        <end position="125"/>
    </location>
</feature>
<comment type="similarity">
    <text evidence="2 6">Belongs to the BI1 family.</text>
</comment>
<sequence>MAQFDSRYTQPTTVGQAGVDEGLRAYMLGVYNYMALGVALTGVVAYLVFSMAVTTDPVTGAKALTSLGQTLYASPVRWALILAPLAFVFFFAFRANSMSVPAAQTSFWIYCGLVGASLSILLLAFTGNSVANVFFVTAAAFASLSIWGYTTKKDISGWGSFLFMGLIGVILAIVVNIFLQSPAISFAISIIGVLVFAGLTAYDTQRIKDEYYLLAGNSEAVAKASIFGALSLYQNFVGMFVHLLQLFGERE</sequence>